<organism evidence="1 2">
    <name type="scientific">Curtobacterium oceanosedimentum</name>
    <dbReference type="NCBI Taxonomy" id="465820"/>
    <lineage>
        <taxon>Bacteria</taxon>
        <taxon>Bacillati</taxon>
        <taxon>Actinomycetota</taxon>
        <taxon>Actinomycetes</taxon>
        <taxon>Micrococcales</taxon>
        <taxon>Microbacteriaceae</taxon>
        <taxon>Curtobacterium</taxon>
    </lineage>
</organism>
<dbReference type="PATRIC" id="fig|465820.4.peg.2095"/>
<dbReference type="AlphaFoldDB" id="A0A147DQ43"/>
<reference evidence="1 2" key="1">
    <citation type="journal article" date="2016" name="Front. Microbiol.">
        <title>Genomic Resource of Rice Seed Associated Bacteria.</title>
        <authorList>
            <person name="Midha S."/>
            <person name="Bansal K."/>
            <person name="Sharma S."/>
            <person name="Kumar N."/>
            <person name="Patil P.P."/>
            <person name="Chaudhry V."/>
            <person name="Patil P.B."/>
        </authorList>
    </citation>
    <scope>NUCLEOTIDE SEQUENCE [LARGE SCALE GENOMIC DNA]</scope>
    <source>
        <strain evidence="1 2">NS359</strain>
    </source>
</reference>
<protein>
    <submittedName>
        <fullName evidence="1">Uncharacterized protein</fullName>
    </submittedName>
</protein>
<proteinExistence type="predicted"/>
<evidence type="ECO:0000313" key="2">
    <source>
        <dbReference type="Proteomes" id="UP000072763"/>
    </source>
</evidence>
<evidence type="ECO:0000313" key="1">
    <source>
        <dbReference type="EMBL" id="KTR51629.1"/>
    </source>
</evidence>
<sequence length="186" mass="20617">MHAWGDESIRSTGWTGPAYLLGASVVDTDDAATTRETLRTLRPTRGKLHWHDLGHRERDRVETAIAALPARHLVVIGMPTDLRREERARAVCLERLGWELAVLGVSVLTLERRAAALDARDLRVVEALRGRRVIPSSLRIEHGDPRCEPLLWLPDQVLGAIGRAVTDARPLPVPLASAVQTFEVEP</sequence>
<gene>
    <name evidence="1" type="ORF">NS359_09655</name>
</gene>
<name>A0A147DQ43_9MICO</name>
<dbReference type="Proteomes" id="UP000072763">
    <property type="component" value="Unassembled WGS sequence"/>
</dbReference>
<accession>A0A147DQ43</accession>
<dbReference type="EMBL" id="LDRC01000049">
    <property type="protein sequence ID" value="KTR51629.1"/>
    <property type="molecule type" value="Genomic_DNA"/>
</dbReference>
<comment type="caution">
    <text evidence="1">The sequence shown here is derived from an EMBL/GenBank/DDBJ whole genome shotgun (WGS) entry which is preliminary data.</text>
</comment>